<dbReference type="Proteomes" id="UP000030661">
    <property type="component" value="Unassembled WGS sequence"/>
</dbReference>
<evidence type="ECO:0000259" key="2">
    <source>
        <dbReference type="Pfam" id="PF20736"/>
    </source>
</evidence>
<evidence type="ECO:0000313" key="4">
    <source>
        <dbReference type="EMBL" id="GAK61050.1"/>
    </source>
</evidence>
<gene>
    <name evidence="4" type="ORF">U27_00948</name>
</gene>
<name>A0A081C8Z5_VECG1</name>
<proteinExistence type="predicted"/>
<dbReference type="PANTHER" id="PTHR43465">
    <property type="entry name" value="DUF1680 DOMAIN PROTEIN (AFU_ORTHOLOGUE AFUA_1G08910)"/>
    <property type="match status" value="1"/>
</dbReference>
<dbReference type="GO" id="GO:0005975">
    <property type="term" value="P:carbohydrate metabolic process"/>
    <property type="evidence" value="ECO:0007669"/>
    <property type="project" value="InterPro"/>
</dbReference>
<dbReference type="InterPro" id="IPR049174">
    <property type="entry name" value="Beta-AFase-like"/>
</dbReference>
<accession>A0A081C8Z5</accession>
<dbReference type="Pfam" id="PF20736">
    <property type="entry name" value="Glyco_hydro127M"/>
    <property type="match status" value="1"/>
</dbReference>
<dbReference type="PANTHER" id="PTHR43465:SF2">
    <property type="entry name" value="DUF1680 DOMAIN PROTEIN (AFU_ORTHOLOGUE AFUA_1G08910)"/>
    <property type="match status" value="1"/>
</dbReference>
<dbReference type="EMBL" id="DF820476">
    <property type="protein sequence ID" value="GAK61050.1"/>
    <property type="molecule type" value="Genomic_DNA"/>
</dbReference>
<dbReference type="InterPro" id="IPR049049">
    <property type="entry name" value="Beta-AFase-like_GH127_C"/>
</dbReference>
<dbReference type="Pfam" id="PF07944">
    <property type="entry name" value="Beta-AFase-like_GH127_cat"/>
    <property type="match status" value="1"/>
</dbReference>
<sequence length="643" mass="73657">MQKLHPIPLQRVTISDNFWEPRIRRNREVSIPAIYQLCEDTGRLAMLHKGWKPAPGQEAHFFWDSDVAKWLEAASYSLATHPDPVLGQKVEAAIELFANIQEPDGYLNSYFINIAPEYRWKNLSFFHELYCAGHLIEAGVAHFQTTGKPTLLNVVRRYADHIYEVFGPGKRVGMPGHQEIELALVKLFRTTGDSRYLELSQLFLDRRGQTTVFQDEGRNLPPTVAQWYRQFYGEGEHFNTAYCQDHLPVRQQTKAVGHAVRAMYMYSAMADVAYETGEPELSAALRRLWGNVCCRQMYVTGGIGPSRRKKGTADDFEGFTEDYDLPNLTAYAETCAAIGMIFWNHRLFHLEPDRRYMDILERELYNGAICGVSLDGTHFFYENPLQSKGDHHRQTWYSVACCPPNLARLLASLGQYIYSQAERDVYVNLYIQGDVRLDIGGQAVLLQQQTNYPWEETIRLTVQTDQSTNFTLHLRLPEWCRRAEVLINDTPVNVARAVNTNGYFRLEREWKSGDQITLTLAMPVEQIETHPAVPDNIGCVALQRGPVVYCLEQCDHTVPLHQLVLPRNAQFTTHFEPDLLHGVIVLRTIGLAATEPNPTHLLYRQDPSLTYEPCEITAIPYYAWDNRQPGAMRVWIRSGVSKE</sequence>
<dbReference type="InterPro" id="IPR049046">
    <property type="entry name" value="Beta-AFase-like_GH127_middle"/>
</dbReference>
<feature type="domain" description="Non-reducing end beta-L-arabinofuranosidase-like GH127 catalytic" evidence="1">
    <location>
        <begin position="12"/>
        <end position="414"/>
    </location>
</feature>
<keyword evidence="5" id="KW-1185">Reference proteome</keyword>
<feature type="domain" description="Non-reducing end beta-L-arabinofuranosidase-like GH127 C-terminal" evidence="3">
    <location>
        <begin position="524"/>
        <end position="637"/>
    </location>
</feature>
<dbReference type="STRING" id="1499967.U27_00948"/>
<evidence type="ECO:0000313" key="5">
    <source>
        <dbReference type="Proteomes" id="UP000030661"/>
    </source>
</evidence>
<dbReference type="eggNOG" id="COG3533">
    <property type="taxonomic scope" value="Bacteria"/>
</dbReference>
<reference evidence="4" key="1">
    <citation type="journal article" date="2015" name="PeerJ">
        <title>First genomic representation of candidate bacterial phylum KSB3 points to enhanced environmental sensing as a trigger of wastewater bulking.</title>
        <authorList>
            <person name="Sekiguchi Y."/>
            <person name="Ohashi A."/>
            <person name="Parks D.H."/>
            <person name="Yamauchi T."/>
            <person name="Tyson G.W."/>
            <person name="Hugenholtz P."/>
        </authorList>
    </citation>
    <scope>NUCLEOTIDE SEQUENCE [LARGE SCALE GENOMIC DNA]</scope>
</reference>
<dbReference type="AlphaFoldDB" id="A0A081C8Z5"/>
<organism evidence="4">
    <name type="scientific">Vecturithrix granuli</name>
    <dbReference type="NCBI Taxonomy" id="1499967"/>
    <lineage>
        <taxon>Bacteria</taxon>
        <taxon>Candidatus Moduliflexota</taxon>
        <taxon>Candidatus Vecturitrichia</taxon>
        <taxon>Candidatus Vecturitrichales</taxon>
        <taxon>Candidatus Vecturitrichaceae</taxon>
        <taxon>Candidatus Vecturithrix</taxon>
    </lineage>
</organism>
<dbReference type="InterPro" id="IPR008928">
    <property type="entry name" value="6-hairpin_glycosidase_sf"/>
</dbReference>
<dbReference type="Pfam" id="PF20737">
    <property type="entry name" value="Glyco_hydro127C"/>
    <property type="match status" value="1"/>
</dbReference>
<feature type="domain" description="Non-reducing end beta-L-arabinofuranosidase-like GH127 middle" evidence="2">
    <location>
        <begin position="425"/>
        <end position="522"/>
    </location>
</feature>
<dbReference type="HOGENOM" id="CLU_013148_1_0_0"/>
<evidence type="ECO:0008006" key="6">
    <source>
        <dbReference type="Google" id="ProtNLM"/>
    </source>
</evidence>
<evidence type="ECO:0000259" key="3">
    <source>
        <dbReference type="Pfam" id="PF20737"/>
    </source>
</evidence>
<protein>
    <recommendedName>
        <fullName evidence="6">Glycoside hydrolase family 127 protein</fullName>
    </recommendedName>
</protein>
<dbReference type="SUPFAM" id="SSF48208">
    <property type="entry name" value="Six-hairpin glycosidases"/>
    <property type="match status" value="1"/>
</dbReference>
<dbReference type="InterPro" id="IPR012878">
    <property type="entry name" value="Beta-AFase-like_GH127_cat"/>
</dbReference>
<evidence type="ECO:0000259" key="1">
    <source>
        <dbReference type="Pfam" id="PF07944"/>
    </source>
</evidence>